<dbReference type="PANTHER" id="PTHR43507">
    <property type="entry name" value="NADH-UBIQUINONE OXIDOREDUCTASE CHAIN 4"/>
    <property type="match status" value="1"/>
</dbReference>
<feature type="transmembrane region" description="Helical" evidence="17">
    <location>
        <begin position="374"/>
        <end position="400"/>
    </location>
</feature>
<feature type="transmembrane region" description="Helical" evidence="17">
    <location>
        <begin position="182"/>
        <end position="205"/>
    </location>
</feature>
<reference evidence="20" key="1">
    <citation type="journal article" date="2018" name="Roy. Soc. Open Sci.">
        <title>Phylogeny of Anophelinae using mitochondrial protein coding genes.</title>
        <authorList>
            <person name="Foster P.G."/>
            <person name="de Oliveira T.M.P."/>
            <person name="Bergo E.S."/>
            <person name="Conn J.E."/>
            <person name="Sant'Ana D.C."/>
            <person name="Nagaki S.S."/>
            <person name="Nihei S."/>
            <person name="Lamas C.E."/>
            <person name="Gonzalez C."/>
            <person name="Moreira C."/>
            <person name="Sallum M.A.M."/>
        </authorList>
    </citation>
    <scope>NUCLEOTIDE SEQUENCE</scope>
</reference>
<feature type="transmembrane region" description="Helical" evidence="17">
    <location>
        <begin position="110"/>
        <end position="132"/>
    </location>
</feature>
<feature type="domain" description="NADH:quinone oxidoreductase/Mrp antiporter transmembrane" evidence="18">
    <location>
        <begin position="106"/>
        <end position="392"/>
    </location>
</feature>
<feature type="transmembrane region" description="Helical" evidence="17">
    <location>
        <begin position="273"/>
        <end position="296"/>
    </location>
</feature>
<accession>A0A343WBE7</accession>
<evidence type="ECO:0000256" key="4">
    <source>
        <dbReference type="ARBA" id="ARBA00012944"/>
    </source>
</evidence>
<dbReference type="Pfam" id="PF01059">
    <property type="entry name" value="Oxidored_q5_N"/>
    <property type="match status" value="1"/>
</dbReference>
<dbReference type="EC" id="7.1.1.2" evidence="4 17"/>
<evidence type="ECO:0000256" key="11">
    <source>
        <dbReference type="ARBA" id="ARBA00022989"/>
    </source>
</evidence>
<dbReference type="PRINTS" id="PR01437">
    <property type="entry name" value="NUOXDRDTASE4"/>
</dbReference>
<evidence type="ECO:0000259" key="19">
    <source>
        <dbReference type="Pfam" id="PF01059"/>
    </source>
</evidence>
<evidence type="ECO:0000256" key="3">
    <source>
        <dbReference type="ARBA" id="ARBA00009025"/>
    </source>
</evidence>
<geneLocation type="mitochondrion" evidence="20"/>
<dbReference type="GO" id="GO:0003954">
    <property type="term" value="F:NADH dehydrogenase activity"/>
    <property type="evidence" value="ECO:0007669"/>
    <property type="project" value="TreeGrafter"/>
</dbReference>
<comment type="function">
    <text evidence="17">Core subunit of the mitochondrial membrane respiratory chain NADH dehydrogenase (Complex I) which catalyzes electron transfer from NADH through the respiratory chain, using ubiquinone as an electron acceptor. Essential for the catalytic activity and assembly of complex I.</text>
</comment>
<keyword evidence="7 17" id="KW-0679">Respiratory chain</keyword>
<evidence type="ECO:0000256" key="1">
    <source>
        <dbReference type="ARBA" id="ARBA00003257"/>
    </source>
</evidence>
<dbReference type="GO" id="GO:0048039">
    <property type="term" value="F:ubiquinone binding"/>
    <property type="evidence" value="ECO:0007669"/>
    <property type="project" value="TreeGrafter"/>
</dbReference>
<comment type="function">
    <text evidence="1">Core subunit of the mitochondrial membrane respiratory chain NADH dehydrogenase (Complex I) that is believed to belong to the minimal assembly required for catalysis. Complex I functions in the transfer of electrons from NADH to the respiratory chain. The immediate electron acceptor for the enzyme is believed to be ubiquinone.</text>
</comment>
<evidence type="ECO:0000259" key="18">
    <source>
        <dbReference type="Pfam" id="PF00361"/>
    </source>
</evidence>
<keyword evidence="15 17" id="KW-0472">Membrane</keyword>
<evidence type="ECO:0000256" key="17">
    <source>
        <dbReference type="RuleBase" id="RU003297"/>
    </source>
</evidence>
<keyword evidence="12 17" id="KW-0520">NAD</keyword>
<evidence type="ECO:0000256" key="10">
    <source>
        <dbReference type="ARBA" id="ARBA00022982"/>
    </source>
</evidence>
<evidence type="ECO:0000256" key="6">
    <source>
        <dbReference type="ARBA" id="ARBA00022448"/>
    </source>
</evidence>
<feature type="transmembrane region" description="Helical" evidence="17">
    <location>
        <begin position="302"/>
        <end position="323"/>
    </location>
</feature>
<feature type="transmembrane region" description="Helical" evidence="17">
    <location>
        <begin position="48"/>
        <end position="75"/>
    </location>
</feature>
<keyword evidence="11 17" id="KW-1133">Transmembrane helix</keyword>
<evidence type="ECO:0000256" key="14">
    <source>
        <dbReference type="ARBA" id="ARBA00023128"/>
    </source>
</evidence>
<gene>
    <name evidence="20" type="primary">ND4</name>
</gene>
<evidence type="ECO:0000256" key="15">
    <source>
        <dbReference type="ARBA" id="ARBA00023136"/>
    </source>
</evidence>
<feature type="transmembrane region" description="Helical" evidence="17">
    <location>
        <begin position="87"/>
        <end position="104"/>
    </location>
</feature>
<organism evidence="20">
    <name type="scientific">Anopheles deaneorum</name>
    <dbReference type="NCBI Taxonomy" id="58243"/>
    <lineage>
        <taxon>Eukaryota</taxon>
        <taxon>Metazoa</taxon>
        <taxon>Ecdysozoa</taxon>
        <taxon>Arthropoda</taxon>
        <taxon>Hexapoda</taxon>
        <taxon>Insecta</taxon>
        <taxon>Pterygota</taxon>
        <taxon>Neoptera</taxon>
        <taxon>Endopterygota</taxon>
        <taxon>Diptera</taxon>
        <taxon>Nematocera</taxon>
        <taxon>Culicoidea</taxon>
        <taxon>Culicidae</taxon>
        <taxon>Anophelinae</taxon>
        <taxon>Anopheles</taxon>
    </lineage>
</organism>
<dbReference type="GO" id="GO:0031966">
    <property type="term" value="C:mitochondrial membrane"/>
    <property type="evidence" value="ECO:0007669"/>
    <property type="project" value="UniProtKB-SubCell"/>
</dbReference>
<feature type="transmembrane region" description="Helical" evidence="17">
    <location>
        <begin position="248"/>
        <end position="266"/>
    </location>
</feature>
<dbReference type="AlphaFoldDB" id="A0A343WBE7"/>
<comment type="catalytic activity">
    <reaction evidence="16 17">
        <text>a ubiquinone + NADH + 5 H(+)(in) = a ubiquinol + NAD(+) + 4 H(+)(out)</text>
        <dbReference type="Rhea" id="RHEA:29091"/>
        <dbReference type="Rhea" id="RHEA-COMP:9565"/>
        <dbReference type="Rhea" id="RHEA-COMP:9566"/>
        <dbReference type="ChEBI" id="CHEBI:15378"/>
        <dbReference type="ChEBI" id="CHEBI:16389"/>
        <dbReference type="ChEBI" id="CHEBI:17976"/>
        <dbReference type="ChEBI" id="CHEBI:57540"/>
        <dbReference type="ChEBI" id="CHEBI:57945"/>
        <dbReference type="EC" id="7.1.1.2"/>
    </reaction>
</comment>
<dbReference type="EMBL" id="MF381590">
    <property type="protein sequence ID" value="AWB98038.1"/>
    <property type="molecule type" value="Genomic_DNA"/>
</dbReference>
<keyword evidence="8 17" id="KW-0812">Transmembrane</keyword>
<dbReference type="GO" id="GO:0015990">
    <property type="term" value="P:electron transport coupled proton transport"/>
    <property type="evidence" value="ECO:0007669"/>
    <property type="project" value="TreeGrafter"/>
</dbReference>
<feature type="transmembrane region" description="Helical" evidence="17">
    <location>
        <begin position="217"/>
        <end position="236"/>
    </location>
</feature>
<evidence type="ECO:0000313" key="20">
    <source>
        <dbReference type="EMBL" id="AWB98038.1"/>
    </source>
</evidence>
<dbReference type="PANTHER" id="PTHR43507:SF20">
    <property type="entry name" value="NADH-UBIQUINONE OXIDOREDUCTASE CHAIN 4"/>
    <property type="match status" value="1"/>
</dbReference>
<evidence type="ECO:0000256" key="8">
    <source>
        <dbReference type="ARBA" id="ARBA00022692"/>
    </source>
</evidence>
<evidence type="ECO:0000256" key="2">
    <source>
        <dbReference type="ARBA" id="ARBA00004225"/>
    </source>
</evidence>
<feature type="transmembrane region" description="Helical" evidence="17">
    <location>
        <begin position="21"/>
        <end position="42"/>
    </location>
</feature>
<keyword evidence="6 17" id="KW-0813">Transport</keyword>
<evidence type="ECO:0000256" key="16">
    <source>
        <dbReference type="ARBA" id="ARBA00049551"/>
    </source>
</evidence>
<keyword evidence="13 17" id="KW-0830">Ubiquinone</keyword>
<keyword evidence="9" id="KW-1278">Translocase</keyword>
<dbReference type="GO" id="GO:0008137">
    <property type="term" value="F:NADH dehydrogenase (ubiquinone) activity"/>
    <property type="evidence" value="ECO:0007669"/>
    <property type="project" value="UniProtKB-UniRule"/>
</dbReference>
<evidence type="ECO:0000256" key="13">
    <source>
        <dbReference type="ARBA" id="ARBA00023075"/>
    </source>
</evidence>
<evidence type="ECO:0000256" key="7">
    <source>
        <dbReference type="ARBA" id="ARBA00022660"/>
    </source>
</evidence>
<evidence type="ECO:0000256" key="9">
    <source>
        <dbReference type="ARBA" id="ARBA00022967"/>
    </source>
</evidence>
<feature type="domain" description="NADH:ubiquinone oxidoreductase chain 4 N-terminal" evidence="19">
    <location>
        <begin position="1"/>
        <end position="103"/>
    </location>
</feature>
<dbReference type="GO" id="GO:0042773">
    <property type="term" value="P:ATP synthesis coupled electron transport"/>
    <property type="evidence" value="ECO:0007669"/>
    <property type="project" value="InterPro"/>
</dbReference>
<dbReference type="InterPro" id="IPR003918">
    <property type="entry name" value="NADH_UbQ_OxRdtase"/>
</dbReference>
<evidence type="ECO:0000256" key="12">
    <source>
        <dbReference type="ARBA" id="ARBA00023027"/>
    </source>
</evidence>
<evidence type="ECO:0000256" key="5">
    <source>
        <dbReference type="ARBA" id="ARBA00021006"/>
    </source>
</evidence>
<comment type="similarity">
    <text evidence="3 17">Belongs to the complex I subunit 4 family.</text>
</comment>
<keyword evidence="14 17" id="KW-0496">Mitochondrion</keyword>
<name>A0A343WBE7_9DIPT</name>
<keyword evidence="10 17" id="KW-0249">Electron transport</keyword>
<dbReference type="Pfam" id="PF00361">
    <property type="entry name" value="Proton_antipo_M"/>
    <property type="match status" value="1"/>
</dbReference>
<dbReference type="InterPro" id="IPR000260">
    <property type="entry name" value="NADH4_N"/>
</dbReference>
<proteinExistence type="inferred from homology"/>
<feature type="transmembrane region" description="Helical" evidence="17">
    <location>
        <begin position="139"/>
        <end position="162"/>
    </location>
</feature>
<sequence>MLKFVFMLIFMVPLSFLKSNYWTVQNLLFFFTFLFMVNFSSLNYFNYISYYFGLDMISFGLILLSFWICGLMLMASEKVYSYNNYKNLFIFMILFLLMMLVLTFSSMSVFMFYLFFEASLIPTLFLILGWGYQPERLQAGVYLLFYTLLASLPLLVGIFYILDINNTLSFTLLLNFSFMDLNLLYLSLIFAFLVKMPMFLVHLWLPKAHVEAPVSGSMILAGILLKLGGYGLLRMFSLLQMSGVKYNYWWISISLVGGVLISLICLRQTDLKALIAYSSVAHMGIVLSGLLTLTYWGLTGSYALMIAHGLCSSGLFCLANISYERMGSRSLLINKGLLNFMPTLSLWWFLLCSGNMAAPPTLNLLGEISLLNSIVAWSWVTMIMLTFLSFFSAAYSLYLFAYSQHGKVYSGVHFFSVGTVREFSLLMLHWVPLNILILKSSFCMLWI</sequence>
<feature type="transmembrane region" description="Helical" evidence="17">
    <location>
        <begin position="344"/>
        <end position="362"/>
    </location>
</feature>
<comment type="subcellular location">
    <subcellularLocation>
        <location evidence="2 17">Mitochondrion membrane</location>
        <topology evidence="2 17">Multi-pass membrane protein</topology>
    </subcellularLocation>
</comment>
<dbReference type="InterPro" id="IPR001750">
    <property type="entry name" value="ND/Mrp_TM"/>
</dbReference>
<protein>
    <recommendedName>
        <fullName evidence="5 17">NADH-ubiquinone oxidoreductase chain 4</fullName>
        <ecNumber evidence="4 17">7.1.1.2</ecNumber>
    </recommendedName>
</protein>